<dbReference type="Proteomes" id="UP000059574">
    <property type="component" value="Chromosome"/>
</dbReference>
<reference evidence="3 4" key="2">
    <citation type="journal article" date="2016" name="J. Biotechnol.">
        <title>Complete genome sequence of Arthrobacter alpinus ERGS4:06, a yellow pigmented bacterium tolerant to cold and radiations isolated from Sikkim Himalaya.</title>
        <authorList>
            <person name="Kumar R."/>
            <person name="Singh D."/>
            <person name="Swarnkar M.K."/>
            <person name="Singh A.K."/>
            <person name="Kumar S."/>
        </authorList>
    </citation>
    <scope>NUCLEOTIDE SEQUENCE [LARGE SCALE GENOMIC DNA]</scope>
    <source>
        <strain evidence="3 4">ERGS4:06</strain>
    </source>
</reference>
<gene>
    <name evidence="3" type="ORF">AS189_18535</name>
</gene>
<dbReference type="InterPro" id="IPR007361">
    <property type="entry name" value="DUF427"/>
</dbReference>
<evidence type="ECO:0000256" key="1">
    <source>
        <dbReference type="SAM" id="MobiDB-lite"/>
    </source>
</evidence>
<sequence length="175" mass="19011">MTAAKGYSGFSRRPQPIKPKAGQESVWDYPRPPKVEPRSERIIVRLGGQVIADTTDAVRVLETSHPPVYYLPLDAFPSGVLIPAPGTSICEYKGEAHYFDVMAGGIIASRAGWTYPEPVLGFEMLSTRVALYPGRMESCEVNGQQVSFQEGDFYGGWITAQIVGPFKGGPGTAGW</sequence>
<dbReference type="PANTHER" id="PTHR43058">
    <property type="entry name" value="SLR0655 PROTEIN"/>
    <property type="match status" value="1"/>
</dbReference>
<dbReference type="AlphaFoldDB" id="A0A0S2M387"/>
<proteinExistence type="predicted"/>
<dbReference type="Gene3D" id="2.170.150.40">
    <property type="entry name" value="Domain of unknown function (DUF427)"/>
    <property type="match status" value="1"/>
</dbReference>
<reference evidence="4" key="1">
    <citation type="submission" date="2015-11" db="EMBL/GenBank/DDBJ databases">
        <authorList>
            <person name="Kumar R."/>
            <person name="Singh D."/>
            <person name="Swarnkar M.K."/>
            <person name="Singh A.K."/>
            <person name="Kumar S."/>
        </authorList>
    </citation>
    <scope>NUCLEOTIDE SEQUENCE [LARGE SCALE GENOMIC DNA]</scope>
    <source>
        <strain evidence="4">ERGS4:06</strain>
    </source>
</reference>
<dbReference type="Pfam" id="PF04248">
    <property type="entry name" value="NTP_transf_9"/>
    <property type="match status" value="1"/>
</dbReference>
<evidence type="ECO:0000259" key="2">
    <source>
        <dbReference type="Pfam" id="PF04248"/>
    </source>
</evidence>
<dbReference type="PANTHER" id="PTHR43058:SF1">
    <property type="entry name" value="DUF427 DOMAIN-CONTAINING PROTEIN"/>
    <property type="match status" value="1"/>
</dbReference>
<evidence type="ECO:0000313" key="3">
    <source>
        <dbReference type="EMBL" id="ALO68126.1"/>
    </source>
</evidence>
<evidence type="ECO:0000313" key="4">
    <source>
        <dbReference type="Proteomes" id="UP000059574"/>
    </source>
</evidence>
<dbReference type="EMBL" id="CP013200">
    <property type="protein sequence ID" value="ALO68126.1"/>
    <property type="molecule type" value="Genomic_DNA"/>
</dbReference>
<dbReference type="OrthoDB" id="285364at2"/>
<organism evidence="3 4">
    <name type="scientific">Arthrobacter alpinus</name>
    <dbReference type="NCBI Taxonomy" id="656366"/>
    <lineage>
        <taxon>Bacteria</taxon>
        <taxon>Bacillati</taxon>
        <taxon>Actinomycetota</taxon>
        <taxon>Actinomycetes</taxon>
        <taxon>Micrococcales</taxon>
        <taxon>Micrococcaceae</taxon>
        <taxon>Arthrobacter</taxon>
    </lineage>
</organism>
<dbReference type="RefSeq" id="WP_062292346.1">
    <property type="nucleotide sequence ID" value="NZ_CP013200.1"/>
</dbReference>
<feature type="domain" description="DUF427" evidence="2">
    <location>
        <begin position="44"/>
        <end position="133"/>
    </location>
</feature>
<feature type="region of interest" description="Disordered" evidence="1">
    <location>
        <begin position="1"/>
        <end position="33"/>
    </location>
</feature>
<name>A0A0S2M387_9MICC</name>
<protein>
    <recommendedName>
        <fullName evidence="2">DUF427 domain-containing protein</fullName>
    </recommendedName>
</protein>
<accession>A0A0S2M387</accession>
<dbReference type="InterPro" id="IPR038694">
    <property type="entry name" value="DUF427_sf"/>
</dbReference>